<dbReference type="AlphaFoldDB" id="A0A1X2G8L7"/>
<reference evidence="2 3" key="1">
    <citation type="submission" date="2016-07" db="EMBL/GenBank/DDBJ databases">
        <title>Pervasive Adenine N6-methylation of Active Genes in Fungi.</title>
        <authorList>
            <consortium name="DOE Joint Genome Institute"/>
            <person name="Mondo S.J."/>
            <person name="Dannebaum R.O."/>
            <person name="Kuo R.C."/>
            <person name="Labutti K."/>
            <person name="Haridas S."/>
            <person name="Kuo A."/>
            <person name="Salamov A."/>
            <person name="Ahrendt S.R."/>
            <person name="Lipzen A."/>
            <person name="Sullivan W."/>
            <person name="Andreopoulos W.B."/>
            <person name="Clum A."/>
            <person name="Lindquist E."/>
            <person name="Daum C."/>
            <person name="Ramamoorthy G.K."/>
            <person name="Gryganskyi A."/>
            <person name="Culley D."/>
            <person name="Magnuson J.K."/>
            <person name="James T.Y."/>
            <person name="O'Malley M.A."/>
            <person name="Stajich J.E."/>
            <person name="Spatafora J.W."/>
            <person name="Visel A."/>
            <person name="Grigoriev I.V."/>
        </authorList>
    </citation>
    <scope>NUCLEOTIDE SEQUENCE [LARGE SCALE GENOMIC DNA]</scope>
    <source>
        <strain evidence="2 3">NRRL 3301</strain>
    </source>
</reference>
<organism evidence="2 3">
    <name type="scientific">Hesseltinella vesiculosa</name>
    <dbReference type="NCBI Taxonomy" id="101127"/>
    <lineage>
        <taxon>Eukaryota</taxon>
        <taxon>Fungi</taxon>
        <taxon>Fungi incertae sedis</taxon>
        <taxon>Mucoromycota</taxon>
        <taxon>Mucoromycotina</taxon>
        <taxon>Mucoromycetes</taxon>
        <taxon>Mucorales</taxon>
        <taxon>Cunninghamellaceae</taxon>
        <taxon>Hesseltinella</taxon>
    </lineage>
</organism>
<feature type="region of interest" description="Disordered" evidence="1">
    <location>
        <begin position="69"/>
        <end position="92"/>
    </location>
</feature>
<evidence type="ECO:0000256" key="1">
    <source>
        <dbReference type="SAM" id="MobiDB-lite"/>
    </source>
</evidence>
<comment type="caution">
    <text evidence="2">The sequence shown here is derived from an EMBL/GenBank/DDBJ whole genome shotgun (WGS) entry which is preliminary data.</text>
</comment>
<protein>
    <submittedName>
        <fullName evidence="2">Uncharacterized protein</fullName>
    </submittedName>
</protein>
<name>A0A1X2G8L7_9FUNG</name>
<sequence>MSMLLPFLDDAIILLAQKMTRKGGQHPRNKKPYFLVLHHTSKKKKKTSVKLTRSFPFFPIFKKRGLDVKKESNEKEQKAQVAQTSPRARGWGIKEDNGHWRSLHLFVLTQAIICHLVSSRGQKAVCLESTVAIYIRVCSLTKR</sequence>
<dbReference type="EMBL" id="MCGT01000032">
    <property type="protein sequence ID" value="ORX47792.1"/>
    <property type="molecule type" value="Genomic_DNA"/>
</dbReference>
<evidence type="ECO:0000313" key="3">
    <source>
        <dbReference type="Proteomes" id="UP000242146"/>
    </source>
</evidence>
<keyword evidence="3" id="KW-1185">Reference proteome</keyword>
<gene>
    <name evidence="2" type="ORF">DM01DRAFT_1138274</name>
</gene>
<evidence type="ECO:0000313" key="2">
    <source>
        <dbReference type="EMBL" id="ORX47792.1"/>
    </source>
</evidence>
<accession>A0A1X2G8L7</accession>
<proteinExistence type="predicted"/>
<dbReference type="Proteomes" id="UP000242146">
    <property type="component" value="Unassembled WGS sequence"/>
</dbReference>
<feature type="compositionally biased region" description="Basic and acidic residues" evidence="1">
    <location>
        <begin position="69"/>
        <end position="78"/>
    </location>
</feature>